<evidence type="ECO:0000313" key="5">
    <source>
        <dbReference type="EMBL" id="AQV13690.1"/>
    </source>
</evidence>
<feature type="domain" description="Hemerythrin-like" evidence="4">
    <location>
        <begin position="20"/>
        <end position="120"/>
    </location>
</feature>
<dbReference type="InterPro" id="IPR002063">
    <property type="entry name" value="Haemerythrin"/>
</dbReference>
<dbReference type="SUPFAM" id="SSF47188">
    <property type="entry name" value="Hemerythrin-like"/>
    <property type="match status" value="1"/>
</dbReference>
<keyword evidence="2" id="KW-0479">Metal-binding</keyword>
<dbReference type="PROSITE" id="PS00550">
    <property type="entry name" value="HEMERYTHRINS"/>
    <property type="match status" value="1"/>
</dbReference>
<evidence type="ECO:0000256" key="2">
    <source>
        <dbReference type="ARBA" id="ARBA00022723"/>
    </source>
</evidence>
<accession>A0A1S6QD11</accession>
<dbReference type="InterPro" id="IPR035938">
    <property type="entry name" value="Hemerythrin-like_sf"/>
</dbReference>
<dbReference type="InterPro" id="IPR050669">
    <property type="entry name" value="Hemerythrin"/>
</dbReference>
<dbReference type="InterPro" id="IPR012312">
    <property type="entry name" value="Hemerythrin-like"/>
</dbReference>
<organism evidence="5">
    <name type="scientific">Naineris laevigata</name>
    <dbReference type="NCBI Taxonomy" id="645996"/>
    <lineage>
        <taxon>Eukaryota</taxon>
        <taxon>Metazoa</taxon>
        <taxon>Spiralia</taxon>
        <taxon>Lophotrochozoa</taxon>
        <taxon>Annelida</taxon>
        <taxon>Polychaeta</taxon>
        <taxon>Sedentaria</taxon>
        <taxon>Scolecida</taxon>
        <taxon>Orbiniidae</taxon>
        <taxon>Naineris</taxon>
    </lineage>
</organism>
<dbReference type="Gene3D" id="1.20.120.50">
    <property type="entry name" value="Hemerythrin-like"/>
    <property type="match status" value="1"/>
</dbReference>
<proteinExistence type="evidence at transcript level"/>
<dbReference type="EMBL" id="KY007392">
    <property type="protein sequence ID" value="AQV13690.1"/>
    <property type="molecule type" value="mRNA"/>
</dbReference>
<dbReference type="PANTHER" id="PTHR37164">
    <property type="entry name" value="BACTERIOHEMERYTHRIN"/>
    <property type="match status" value="1"/>
</dbReference>
<dbReference type="InterPro" id="IPR012827">
    <property type="entry name" value="Hemerythrin_metal-bd"/>
</dbReference>
<sequence>MDSVVVPKPFRWDSSFEVFYKSLDEQHRGLFDALAAVAENLGDDAVLKTLVDLTTAHFSYEEGKMQDAKYENYPEHKKKHDGFLADLAGSKKPNTTDNCNWAMKWLCHHIKTVDFVYKGKLKAEK</sequence>
<dbReference type="CDD" id="cd12107">
    <property type="entry name" value="Hemerythrin"/>
    <property type="match status" value="1"/>
</dbReference>
<dbReference type="InterPro" id="IPR016131">
    <property type="entry name" value="Haemerythrin_Fe_BS"/>
</dbReference>
<dbReference type="Pfam" id="PF01814">
    <property type="entry name" value="Hemerythrin"/>
    <property type="match status" value="1"/>
</dbReference>
<evidence type="ECO:0000256" key="1">
    <source>
        <dbReference type="ARBA" id="ARBA00010587"/>
    </source>
</evidence>
<evidence type="ECO:0000256" key="3">
    <source>
        <dbReference type="ARBA" id="ARBA00023004"/>
    </source>
</evidence>
<dbReference type="NCBIfam" id="TIGR02481">
    <property type="entry name" value="hemeryth_dom"/>
    <property type="match status" value="1"/>
</dbReference>
<dbReference type="GO" id="GO:0005506">
    <property type="term" value="F:iron ion binding"/>
    <property type="evidence" value="ECO:0007669"/>
    <property type="project" value="InterPro"/>
</dbReference>
<reference evidence="5" key="1">
    <citation type="submission" date="2016-10" db="EMBL/GenBank/DDBJ databases">
        <title>Discovery and evolution of novel hemerythrin genes in annelid worms.</title>
        <authorList>
            <person name="Costa-Paiva E.M."/>
            <person name="Whelan N.V."/>
            <person name="Waits D.S."/>
            <person name="Santos S."/>
            <person name="Schrago C.G."/>
            <person name="Halanych K.M."/>
        </authorList>
    </citation>
    <scope>NUCLEOTIDE SEQUENCE</scope>
</reference>
<dbReference type="PRINTS" id="PR00186">
    <property type="entry name" value="HEMERYTHRIN"/>
</dbReference>
<dbReference type="NCBIfam" id="TIGR00058">
    <property type="entry name" value="Hemerythrin"/>
    <property type="match status" value="1"/>
</dbReference>
<dbReference type="AlphaFoldDB" id="A0A1S6QD11"/>
<keyword evidence="3" id="KW-0408">Iron</keyword>
<evidence type="ECO:0000259" key="4">
    <source>
        <dbReference type="Pfam" id="PF01814"/>
    </source>
</evidence>
<comment type="similarity">
    <text evidence="1">Belongs to the hemerythrin family.</text>
</comment>
<name>A0A1S6QD11_9ANNE</name>
<protein>
    <submittedName>
        <fullName evidence="5">Hemerythrin</fullName>
    </submittedName>
</protein>
<dbReference type="PANTHER" id="PTHR37164:SF1">
    <property type="entry name" value="BACTERIOHEMERYTHRIN"/>
    <property type="match status" value="1"/>
</dbReference>